<dbReference type="Proteomes" id="UP000005990">
    <property type="component" value="Unassembled WGS sequence"/>
</dbReference>
<dbReference type="OrthoDB" id="9790372at2"/>
<dbReference type="EMBL" id="AENN01000015">
    <property type="protein sequence ID" value="EFR31061.1"/>
    <property type="molecule type" value="Genomic_DNA"/>
</dbReference>
<sequence length="181" mass="20621">MKWTIKEIREYPEDIMPFDCHLDIKTSLLKRHSDILDVDSVNAVGYLTDLNHEIILNGNIVANLSLPSSRTLRPVSVQLQVPINERYVYPGHEGKVDDYDATTIVIENDEIDLDAAVIDLILLNIPLRVIGQDETDDTLPQGNDWDVLTEEQYTMQKQAQAQDQVDPRLAKLKDLLNDQDN</sequence>
<name>E4KPB5_9LACT</name>
<comment type="caution">
    <text evidence="1">The sequence shown here is derived from an EMBL/GenBank/DDBJ whole genome shotgun (WGS) entry which is preliminary data.</text>
</comment>
<protein>
    <submittedName>
        <fullName evidence="1">Putative ACR, COG1399</fullName>
    </submittedName>
</protein>
<organism evidence="1 2">
    <name type="scientific">Eremococcus coleocola ACS-139-V-Col8</name>
    <dbReference type="NCBI Taxonomy" id="908337"/>
    <lineage>
        <taxon>Bacteria</taxon>
        <taxon>Bacillati</taxon>
        <taxon>Bacillota</taxon>
        <taxon>Bacilli</taxon>
        <taxon>Lactobacillales</taxon>
        <taxon>Aerococcaceae</taxon>
        <taxon>Eremococcus</taxon>
    </lineage>
</organism>
<dbReference type="InterPro" id="IPR003772">
    <property type="entry name" value="YceD"/>
</dbReference>
<proteinExistence type="predicted"/>
<reference evidence="1 2" key="1">
    <citation type="submission" date="2010-10" db="EMBL/GenBank/DDBJ databases">
        <authorList>
            <person name="Durkin A.S."/>
            <person name="Madupu R."/>
            <person name="Torralba M."/>
            <person name="Gillis M."/>
            <person name="Methe B."/>
            <person name="Sutton G."/>
            <person name="Nelson K.E."/>
        </authorList>
    </citation>
    <scope>NUCLEOTIDE SEQUENCE [LARGE SCALE GENOMIC DNA]</scope>
    <source>
        <strain evidence="1 2">ACS-139-V-Col8</strain>
    </source>
</reference>
<dbReference type="eggNOG" id="COG1399">
    <property type="taxonomic scope" value="Bacteria"/>
</dbReference>
<evidence type="ECO:0000313" key="2">
    <source>
        <dbReference type="Proteomes" id="UP000005990"/>
    </source>
</evidence>
<dbReference type="STRING" id="908337.HMPREF9257_1402"/>
<dbReference type="Pfam" id="PF02620">
    <property type="entry name" value="YceD"/>
    <property type="match status" value="1"/>
</dbReference>
<dbReference type="RefSeq" id="WP_006418264.1">
    <property type="nucleotide sequence ID" value="NZ_AENN01000015.1"/>
</dbReference>
<evidence type="ECO:0000313" key="1">
    <source>
        <dbReference type="EMBL" id="EFR31061.1"/>
    </source>
</evidence>
<keyword evidence="2" id="KW-1185">Reference proteome</keyword>
<accession>E4KPB5</accession>
<gene>
    <name evidence="1" type="ORF">HMPREF9257_1402</name>
</gene>
<dbReference type="AlphaFoldDB" id="E4KPB5"/>